<dbReference type="RefSeq" id="WP_176953444.1">
    <property type="nucleotide sequence ID" value="NZ_FNGF01000006.1"/>
</dbReference>
<dbReference type="STRING" id="380244.SAMN05216298_4218"/>
<evidence type="ECO:0000313" key="2">
    <source>
        <dbReference type="Proteomes" id="UP000198662"/>
    </source>
</evidence>
<sequence>MVTAQRLRVNDEKGNRSASEILGSWMTGRGNKLTVMARRGTGYASVWLDYQGTPVKIGYAVHAGGVVREVRWEEPWREQTDAWKSQQRSQIAALVAAWHAERPEPREPEPLPASVVGTFEVDGFRFAVEPVTAAEHVVLCLVSAMNELTPIADLLHEGGRICGMVTRPGWKAAPEARRRRWRAEVESILLRAVERGAL</sequence>
<keyword evidence="2" id="KW-1185">Reference proteome</keyword>
<name>A0A1G9KSY6_9ACTN</name>
<organism evidence="1 2">
    <name type="scientific">Glycomyces sambucus</name>
    <dbReference type="NCBI Taxonomy" id="380244"/>
    <lineage>
        <taxon>Bacteria</taxon>
        <taxon>Bacillati</taxon>
        <taxon>Actinomycetota</taxon>
        <taxon>Actinomycetes</taxon>
        <taxon>Glycomycetales</taxon>
        <taxon>Glycomycetaceae</taxon>
        <taxon>Glycomyces</taxon>
    </lineage>
</organism>
<accession>A0A1G9KSY6</accession>
<proteinExistence type="predicted"/>
<reference evidence="2" key="1">
    <citation type="submission" date="2016-10" db="EMBL/GenBank/DDBJ databases">
        <authorList>
            <person name="Varghese N."/>
            <person name="Submissions S."/>
        </authorList>
    </citation>
    <scope>NUCLEOTIDE SEQUENCE [LARGE SCALE GENOMIC DNA]</scope>
    <source>
        <strain evidence="2">CGMCC 4.3147</strain>
    </source>
</reference>
<protein>
    <submittedName>
        <fullName evidence="1">Uncharacterized protein</fullName>
    </submittedName>
</protein>
<dbReference type="AlphaFoldDB" id="A0A1G9KSY6"/>
<dbReference type="Proteomes" id="UP000198662">
    <property type="component" value="Unassembled WGS sequence"/>
</dbReference>
<dbReference type="EMBL" id="FNGF01000006">
    <property type="protein sequence ID" value="SDL52395.1"/>
    <property type="molecule type" value="Genomic_DNA"/>
</dbReference>
<evidence type="ECO:0000313" key="1">
    <source>
        <dbReference type="EMBL" id="SDL52395.1"/>
    </source>
</evidence>
<gene>
    <name evidence="1" type="ORF">SAMN05216298_4218</name>
</gene>